<evidence type="ECO:0000256" key="4">
    <source>
        <dbReference type="ARBA" id="ARBA00023136"/>
    </source>
</evidence>
<keyword evidence="4 6" id="KW-0472">Membrane</keyword>
<dbReference type="GO" id="GO:0016020">
    <property type="term" value="C:membrane"/>
    <property type="evidence" value="ECO:0007669"/>
    <property type="project" value="UniProtKB-SubCell"/>
</dbReference>
<feature type="transmembrane region" description="Helical" evidence="6">
    <location>
        <begin position="121"/>
        <end position="150"/>
    </location>
</feature>
<sequence>MGLDRGMQAVATAAVFNAFALLFILIRCVSRFTIIKQVGPEDYLIIFALILSIGLTVTIVLQEEHGLGRHSDTVSVEDNETLSKLLYASIIIYNLGLFVVKDSILYQYLRFFVRRSYRIAAWGLMIFISVAGLVMIVTSCVSCQPVAYFWDKTIEGGRCINLLAFWFSFSAFNIATDLAVLLLPMPVLKSLRLPRKQKMSLIAVFALGSFGCVTAILRLHALYITSVSTDLTYDNVGAATWSAAELNVGIMCACIPAMRPIISLIFPRFLSSTQRDNISDPYPRGASYYRNDSVVELSQVGKVHSDVSRDDTVSFDTTHAPNTIRVKQEWAISEREQP</sequence>
<evidence type="ECO:0000256" key="5">
    <source>
        <dbReference type="ARBA" id="ARBA00038359"/>
    </source>
</evidence>
<dbReference type="STRING" id="1442369.A0A0D2IJL6"/>
<protein>
    <recommendedName>
        <fullName evidence="7">Rhodopsin domain-containing protein</fullName>
    </recommendedName>
</protein>
<dbReference type="Pfam" id="PF20684">
    <property type="entry name" value="Fung_rhodopsin"/>
    <property type="match status" value="1"/>
</dbReference>
<evidence type="ECO:0000313" key="8">
    <source>
        <dbReference type="EMBL" id="KIX03446.1"/>
    </source>
</evidence>
<gene>
    <name evidence="8" type="ORF">Z518_06998</name>
</gene>
<dbReference type="RefSeq" id="XP_013270582.1">
    <property type="nucleotide sequence ID" value="XM_013415128.1"/>
</dbReference>
<feature type="transmembrane region" description="Helical" evidence="6">
    <location>
        <begin position="246"/>
        <end position="266"/>
    </location>
</feature>
<feature type="transmembrane region" description="Helical" evidence="6">
    <location>
        <begin position="42"/>
        <end position="61"/>
    </location>
</feature>
<feature type="domain" description="Rhodopsin" evidence="7">
    <location>
        <begin position="26"/>
        <end position="263"/>
    </location>
</feature>
<dbReference type="HOGENOM" id="CLU_028200_0_4_1"/>
<feature type="transmembrane region" description="Helical" evidence="6">
    <location>
        <begin position="162"/>
        <end position="188"/>
    </location>
</feature>
<organism evidence="8 9">
    <name type="scientific">Rhinocladiella mackenziei CBS 650.93</name>
    <dbReference type="NCBI Taxonomy" id="1442369"/>
    <lineage>
        <taxon>Eukaryota</taxon>
        <taxon>Fungi</taxon>
        <taxon>Dikarya</taxon>
        <taxon>Ascomycota</taxon>
        <taxon>Pezizomycotina</taxon>
        <taxon>Eurotiomycetes</taxon>
        <taxon>Chaetothyriomycetidae</taxon>
        <taxon>Chaetothyriales</taxon>
        <taxon>Herpotrichiellaceae</taxon>
        <taxon>Rhinocladiella</taxon>
    </lineage>
</organism>
<dbReference type="GeneID" id="25295069"/>
<keyword evidence="2 6" id="KW-0812">Transmembrane</keyword>
<evidence type="ECO:0000256" key="1">
    <source>
        <dbReference type="ARBA" id="ARBA00004141"/>
    </source>
</evidence>
<name>A0A0D2IJL6_9EURO</name>
<evidence type="ECO:0000256" key="3">
    <source>
        <dbReference type="ARBA" id="ARBA00022989"/>
    </source>
</evidence>
<dbReference type="EMBL" id="KN847479">
    <property type="protein sequence ID" value="KIX03446.1"/>
    <property type="molecule type" value="Genomic_DNA"/>
</dbReference>
<evidence type="ECO:0000256" key="2">
    <source>
        <dbReference type="ARBA" id="ARBA00022692"/>
    </source>
</evidence>
<dbReference type="PANTHER" id="PTHR33048">
    <property type="entry name" value="PTH11-LIKE INTEGRAL MEMBRANE PROTEIN (AFU_ORTHOLOGUE AFUA_5G11245)"/>
    <property type="match status" value="1"/>
</dbReference>
<dbReference type="InterPro" id="IPR052337">
    <property type="entry name" value="SAT4-like"/>
</dbReference>
<keyword evidence="9" id="KW-1185">Reference proteome</keyword>
<feature type="transmembrane region" description="Helical" evidence="6">
    <location>
        <begin position="200"/>
        <end position="226"/>
    </location>
</feature>
<dbReference type="VEuPathDB" id="FungiDB:Z518_06998"/>
<dbReference type="Proteomes" id="UP000053617">
    <property type="component" value="Unassembled WGS sequence"/>
</dbReference>
<dbReference type="InterPro" id="IPR049326">
    <property type="entry name" value="Rhodopsin_dom_fungi"/>
</dbReference>
<evidence type="ECO:0000256" key="6">
    <source>
        <dbReference type="SAM" id="Phobius"/>
    </source>
</evidence>
<evidence type="ECO:0000259" key="7">
    <source>
        <dbReference type="Pfam" id="PF20684"/>
    </source>
</evidence>
<dbReference type="AlphaFoldDB" id="A0A0D2IJL6"/>
<feature type="transmembrane region" description="Helical" evidence="6">
    <location>
        <begin position="81"/>
        <end position="100"/>
    </location>
</feature>
<proteinExistence type="inferred from homology"/>
<feature type="transmembrane region" description="Helical" evidence="6">
    <location>
        <begin position="6"/>
        <end position="30"/>
    </location>
</feature>
<dbReference type="PANTHER" id="PTHR33048:SF132">
    <property type="entry name" value="MEMBRANE PROTEIN, PUTATIVE (AFU_ORTHOLOGUE AFUA_6G07820)-RELATED"/>
    <property type="match status" value="1"/>
</dbReference>
<comment type="similarity">
    <text evidence="5">Belongs to the SAT4 family.</text>
</comment>
<reference evidence="8 9" key="1">
    <citation type="submission" date="2015-01" db="EMBL/GenBank/DDBJ databases">
        <title>The Genome Sequence of Rhinocladiella mackenzie CBS 650.93.</title>
        <authorList>
            <consortium name="The Broad Institute Genomics Platform"/>
            <person name="Cuomo C."/>
            <person name="de Hoog S."/>
            <person name="Gorbushina A."/>
            <person name="Stielow B."/>
            <person name="Teixiera M."/>
            <person name="Abouelleil A."/>
            <person name="Chapman S.B."/>
            <person name="Priest M."/>
            <person name="Young S.K."/>
            <person name="Wortman J."/>
            <person name="Nusbaum C."/>
            <person name="Birren B."/>
        </authorList>
    </citation>
    <scope>NUCLEOTIDE SEQUENCE [LARGE SCALE GENOMIC DNA]</scope>
    <source>
        <strain evidence="8 9">CBS 650.93</strain>
    </source>
</reference>
<evidence type="ECO:0000313" key="9">
    <source>
        <dbReference type="Proteomes" id="UP000053617"/>
    </source>
</evidence>
<dbReference type="OrthoDB" id="444631at2759"/>
<accession>A0A0D2IJL6</accession>
<keyword evidence="3 6" id="KW-1133">Transmembrane helix</keyword>
<comment type="subcellular location">
    <subcellularLocation>
        <location evidence="1">Membrane</location>
        <topology evidence="1">Multi-pass membrane protein</topology>
    </subcellularLocation>
</comment>